<gene>
    <name evidence="2" type="ORF">PPACK8108_LOCUS26101</name>
</gene>
<dbReference type="Proteomes" id="UP001153365">
    <property type="component" value="Unassembled WGS sequence"/>
</dbReference>
<dbReference type="EMBL" id="CALTRL010006365">
    <property type="protein sequence ID" value="CAH7690678.1"/>
    <property type="molecule type" value="Genomic_DNA"/>
</dbReference>
<reference evidence="2" key="1">
    <citation type="submission" date="2022-06" db="EMBL/GenBank/DDBJ databases">
        <authorList>
            <consortium name="SYNGENTA / RWTH Aachen University"/>
        </authorList>
    </citation>
    <scope>NUCLEOTIDE SEQUENCE</scope>
</reference>
<protein>
    <submittedName>
        <fullName evidence="2">Uncharacterized protein</fullName>
    </submittedName>
</protein>
<name>A0AAV0BV74_PHAPC</name>
<evidence type="ECO:0000313" key="3">
    <source>
        <dbReference type="Proteomes" id="UP001153365"/>
    </source>
</evidence>
<keyword evidence="3" id="KW-1185">Reference proteome</keyword>
<sequence length="208" mass="24146">MKTKRRIRAINLFQDLLKQIKTAQDIAKQVDQLFNNLQEDLDEDLRLTEPLDHDELEKSLRKSLKDQSDVNISGSNTDKLNSKRISRIAGSRRVAVSGSEVWDTQADQSLKTVQTIFKEKQKGRLQEDFKDGSFGESIEQIEKLGHKRVIQNALKSWSEELSAKPKKKFNQTALMEREKEVKVQKRWKSDTENADKEVLENRSKLELH</sequence>
<dbReference type="AlphaFoldDB" id="A0AAV0BV74"/>
<accession>A0AAV0BV74</accession>
<evidence type="ECO:0000256" key="1">
    <source>
        <dbReference type="SAM" id="MobiDB-lite"/>
    </source>
</evidence>
<feature type="region of interest" description="Disordered" evidence="1">
    <location>
        <begin position="181"/>
        <end position="208"/>
    </location>
</feature>
<proteinExistence type="predicted"/>
<organism evidence="2 3">
    <name type="scientific">Phakopsora pachyrhizi</name>
    <name type="common">Asian soybean rust disease fungus</name>
    <dbReference type="NCBI Taxonomy" id="170000"/>
    <lineage>
        <taxon>Eukaryota</taxon>
        <taxon>Fungi</taxon>
        <taxon>Dikarya</taxon>
        <taxon>Basidiomycota</taxon>
        <taxon>Pucciniomycotina</taxon>
        <taxon>Pucciniomycetes</taxon>
        <taxon>Pucciniales</taxon>
        <taxon>Phakopsoraceae</taxon>
        <taxon>Phakopsora</taxon>
    </lineage>
</organism>
<comment type="caution">
    <text evidence="2">The sequence shown here is derived from an EMBL/GenBank/DDBJ whole genome shotgun (WGS) entry which is preliminary data.</text>
</comment>
<evidence type="ECO:0000313" key="2">
    <source>
        <dbReference type="EMBL" id="CAH7690678.1"/>
    </source>
</evidence>